<dbReference type="PANTHER" id="PTHR10846:SF8">
    <property type="entry name" value="INNER MEMBRANE PROTEIN YRBG"/>
    <property type="match status" value="1"/>
</dbReference>
<feature type="transmembrane region" description="Helical" evidence="8">
    <location>
        <begin position="201"/>
        <end position="223"/>
    </location>
</feature>
<dbReference type="GO" id="GO:0005262">
    <property type="term" value="F:calcium channel activity"/>
    <property type="evidence" value="ECO:0007669"/>
    <property type="project" value="TreeGrafter"/>
</dbReference>
<evidence type="ECO:0000256" key="1">
    <source>
        <dbReference type="ARBA" id="ARBA00004141"/>
    </source>
</evidence>
<keyword evidence="5 8" id="KW-0812">Transmembrane</keyword>
<evidence type="ECO:0000256" key="2">
    <source>
        <dbReference type="ARBA" id="ARBA00005364"/>
    </source>
</evidence>
<feature type="transmembrane region" description="Helical" evidence="8">
    <location>
        <begin position="263"/>
        <end position="280"/>
    </location>
</feature>
<dbReference type="GO" id="GO:0005886">
    <property type="term" value="C:plasma membrane"/>
    <property type="evidence" value="ECO:0007669"/>
    <property type="project" value="TreeGrafter"/>
</dbReference>
<dbReference type="GO" id="GO:0006874">
    <property type="term" value="P:intracellular calcium ion homeostasis"/>
    <property type="evidence" value="ECO:0007669"/>
    <property type="project" value="TreeGrafter"/>
</dbReference>
<evidence type="ECO:0000313" key="10">
    <source>
        <dbReference type="EMBL" id="CAI8039266.1"/>
    </source>
</evidence>
<keyword evidence="6 8" id="KW-1133">Transmembrane helix</keyword>
<keyword evidence="3" id="KW-0050">Antiport</keyword>
<evidence type="ECO:0000256" key="6">
    <source>
        <dbReference type="ARBA" id="ARBA00022989"/>
    </source>
</evidence>
<feature type="transmembrane region" description="Helical" evidence="8">
    <location>
        <begin position="37"/>
        <end position="58"/>
    </location>
</feature>
<evidence type="ECO:0000256" key="5">
    <source>
        <dbReference type="ARBA" id="ARBA00022692"/>
    </source>
</evidence>
<sequence length="317" mass="32534">MDVVLNVVLTAAGIVMLCFGGHWLVGGGISVARRFGISPMVIGITIVAMGTSTPELAASLAAGDNGEIILGNVVGSNIANIGMVIGVAAIMAPLIIKKGSLRIEIPVMIGFSVLLVALSVGGEISHLEGAVLVVLLIAFTAYMYRSSRKKAAKIEGTPADKTVPKSVLLIGAGVALLGIGAILTIDNAEALAQSFGVSDRYIGLTVIAIGTSLPELITSVIAIRRGYTDIGIGNIIGSNIYNILMIVGISATLSGIVVAQQVFADYVVMIAFSMVMLVGLRMGRIGKTVGIGLLAGYLIYQFLTGIGAGIGYECCPL</sequence>
<feature type="transmembrane region" description="Helical" evidence="8">
    <location>
        <begin position="6"/>
        <end position="25"/>
    </location>
</feature>
<keyword evidence="11" id="KW-1185">Reference proteome</keyword>
<protein>
    <submittedName>
        <fullName evidence="10">Sodium/calcium exchanger MaX1</fullName>
    </submittedName>
</protein>
<feature type="transmembrane region" description="Helical" evidence="8">
    <location>
        <begin position="292"/>
        <end position="312"/>
    </location>
</feature>
<accession>A0AA35X4E1</accession>
<dbReference type="Pfam" id="PF01699">
    <property type="entry name" value="Na_Ca_ex"/>
    <property type="match status" value="2"/>
</dbReference>
<feature type="domain" description="Sodium/calcium exchanger membrane region" evidence="9">
    <location>
        <begin position="7"/>
        <end position="144"/>
    </location>
</feature>
<dbReference type="AlphaFoldDB" id="A0AA35X4E1"/>
<dbReference type="Proteomes" id="UP001174909">
    <property type="component" value="Unassembled WGS sequence"/>
</dbReference>
<feature type="transmembrane region" description="Helical" evidence="8">
    <location>
        <begin position="127"/>
        <end position="145"/>
    </location>
</feature>
<evidence type="ECO:0000313" key="11">
    <source>
        <dbReference type="Proteomes" id="UP001174909"/>
    </source>
</evidence>
<proteinExistence type="inferred from homology"/>
<keyword evidence="4" id="KW-0813">Transport</keyword>
<comment type="caution">
    <text evidence="10">The sequence shown here is derived from an EMBL/GenBank/DDBJ whole genome shotgun (WGS) entry which is preliminary data.</text>
</comment>
<evidence type="ECO:0000256" key="4">
    <source>
        <dbReference type="ARBA" id="ARBA00022568"/>
    </source>
</evidence>
<dbReference type="NCBIfam" id="TIGR00367">
    <property type="entry name" value="calcium/sodium antiporter"/>
    <property type="match status" value="1"/>
</dbReference>
<dbReference type="PANTHER" id="PTHR10846">
    <property type="entry name" value="SODIUM/POTASSIUM/CALCIUM EXCHANGER"/>
    <property type="match status" value="1"/>
</dbReference>
<feature type="transmembrane region" description="Helical" evidence="8">
    <location>
        <begin position="235"/>
        <end position="257"/>
    </location>
</feature>
<reference evidence="10" key="1">
    <citation type="submission" date="2023-03" db="EMBL/GenBank/DDBJ databases">
        <authorList>
            <person name="Steffen K."/>
            <person name="Cardenas P."/>
        </authorList>
    </citation>
    <scope>NUCLEOTIDE SEQUENCE</scope>
</reference>
<keyword evidence="7 8" id="KW-0472">Membrane</keyword>
<keyword evidence="4" id="KW-0406">Ion transport</keyword>
<dbReference type="InterPro" id="IPR004481">
    <property type="entry name" value="K/Na/Ca-exchanger"/>
</dbReference>
<dbReference type="InterPro" id="IPR004837">
    <property type="entry name" value="NaCa_Exmemb"/>
</dbReference>
<organism evidence="10 11">
    <name type="scientific">Geodia barretti</name>
    <name type="common">Barrett's horny sponge</name>
    <dbReference type="NCBI Taxonomy" id="519541"/>
    <lineage>
        <taxon>Eukaryota</taxon>
        <taxon>Metazoa</taxon>
        <taxon>Porifera</taxon>
        <taxon>Demospongiae</taxon>
        <taxon>Heteroscleromorpha</taxon>
        <taxon>Tetractinellida</taxon>
        <taxon>Astrophorina</taxon>
        <taxon>Geodiidae</taxon>
        <taxon>Geodia</taxon>
    </lineage>
</organism>
<feature type="domain" description="Sodium/calcium exchanger membrane region" evidence="9">
    <location>
        <begin position="166"/>
        <end position="302"/>
    </location>
</feature>
<evidence type="ECO:0000256" key="7">
    <source>
        <dbReference type="ARBA" id="ARBA00023136"/>
    </source>
</evidence>
<name>A0AA35X4E1_GEOBA</name>
<dbReference type="Gene3D" id="1.20.1420.30">
    <property type="entry name" value="NCX, central ion-binding region"/>
    <property type="match status" value="1"/>
</dbReference>
<dbReference type="InterPro" id="IPR044880">
    <property type="entry name" value="NCX_ion-bd_dom_sf"/>
</dbReference>
<dbReference type="GO" id="GO:0008273">
    <property type="term" value="F:calcium, potassium:sodium antiporter activity"/>
    <property type="evidence" value="ECO:0007669"/>
    <property type="project" value="TreeGrafter"/>
</dbReference>
<comment type="subcellular location">
    <subcellularLocation>
        <location evidence="1">Membrane</location>
        <topology evidence="1">Multi-pass membrane protein</topology>
    </subcellularLocation>
</comment>
<feature type="transmembrane region" description="Helical" evidence="8">
    <location>
        <begin position="78"/>
        <end position="96"/>
    </location>
</feature>
<keyword evidence="4" id="KW-0109">Calcium transport</keyword>
<feature type="transmembrane region" description="Helical" evidence="8">
    <location>
        <begin position="166"/>
        <end position="185"/>
    </location>
</feature>
<evidence type="ECO:0000256" key="3">
    <source>
        <dbReference type="ARBA" id="ARBA00022449"/>
    </source>
</evidence>
<dbReference type="Gene3D" id="6.10.280.80">
    <property type="entry name" value="NCX, peripheral helical region"/>
    <property type="match status" value="1"/>
</dbReference>
<feature type="transmembrane region" description="Helical" evidence="8">
    <location>
        <begin position="103"/>
        <end position="121"/>
    </location>
</feature>
<evidence type="ECO:0000256" key="8">
    <source>
        <dbReference type="SAM" id="Phobius"/>
    </source>
</evidence>
<evidence type="ECO:0000259" key="9">
    <source>
        <dbReference type="Pfam" id="PF01699"/>
    </source>
</evidence>
<gene>
    <name evidence="10" type="ORF">GBAR_LOCUS21828</name>
</gene>
<keyword evidence="4" id="KW-0106">Calcium</keyword>
<comment type="similarity">
    <text evidence="2">Belongs to the Ca(2+):cation antiporter (CaCA) (TC 2.A.19) family. SLC24A subfamily.</text>
</comment>
<dbReference type="EMBL" id="CASHTH010003031">
    <property type="protein sequence ID" value="CAI8039266.1"/>
    <property type="molecule type" value="Genomic_DNA"/>
</dbReference>